<evidence type="ECO:0008006" key="3">
    <source>
        <dbReference type="Google" id="ProtNLM"/>
    </source>
</evidence>
<evidence type="ECO:0000313" key="2">
    <source>
        <dbReference type="Proteomes" id="UP000029387"/>
    </source>
</evidence>
<reference evidence="1 2" key="1">
    <citation type="submission" date="2014-06" db="EMBL/GenBank/DDBJ databases">
        <authorList>
            <person name="Ngugi D.K."/>
            <person name="Blom J."/>
            <person name="Alam I."/>
            <person name="Rashid M."/>
            <person name="Baalawi W."/>
            <person name="Zhang G."/>
            <person name="Hikmawan T."/>
            <person name="Guan Y."/>
            <person name="Antunes A."/>
            <person name="Siam R."/>
            <person name="El-Dorry H."/>
            <person name="Bajic V."/>
            <person name="Stingl U."/>
        </authorList>
    </citation>
    <scope>NUCLEOTIDE SEQUENCE [LARGE SCALE GENOMIC DNA]</scope>
    <source>
        <strain evidence="1">SCGC AAA799-P11</strain>
    </source>
</reference>
<sequence length="79" mass="8830">MRALCLITVKPGKVDPVVQILKKKRKVVKQVMVVTGRADISVLLQGGIEDINNMVIDFKKIKDIVTTETLIEVEVNLGW</sequence>
<dbReference type="PATRIC" id="fig|1502295.3.peg.329"/>
<protein>
    <recommendedName>
        <fullName evidence="3">AsnC family transcriptional regulator protein</fullName>
    </recommendedName>
</protein>
<proteinExistence type="predicted"/>
<dbReference type="Proteomes" id="UP000029387">
    <property type="component" value="Unassembled WGS sequence"/>
</dbReference>
<dbReference type="InterPro" id="IPR011008">
    <property type="entry name" value="Dimeric_a/b-barrel"/>
</dbReference>
<dbReference type="Gene3D" id="3.30.70.920">
    <property type="match status" value="1"/>
</dbReference>
<dbReference type="EMBL" id="JOSZ01000003">
    <property type="protein sequence ID" value="KFM20030.1"/>
    <property type="molecule type" value="Genomic_DNA"/>
</dbReference>
<dbReference type="AlphaFoldDB" id="A0A087S2S6"/>
<accession>A0A087S2S6</accession>
<gene>
    <name evidence="1" type="ORF">AAA799P11_00335</name>
</gene>
<name>A0A087S2S6_9ARCH</name>
<evidence type="ECO:0000313" key="1">
    <source>
        <dbReference type="EMBL" id="KFM20030.1"/>
    </source>
</evidence>
<organism evidence="1 2">
    <name type="scientific">Marine Group I thaumarchaeote SCGC AAA799-P11</name>
    <dbReference type="NCBI Taxonomy" id="1502295"/>
    <lineage>
        <taxon>Archaea</taxon>
        <taxon>Nitrososphaerota</taxon>
        <taxon>Marine Group I</taxon>
    </lineage>
</organism>
<keyword evidence="2" id="KW-1185">Reference proteome</keyword>
<dbReference type="SUPFAM" id="SSF54909">
    <property type="entry name" value="Dimeric alpha+beta barrel"/>
    <property type="match status" value="1"/>
</dbReference>
<comment type="caution">
    <text evidence="1">The sequence shown here is derived from an EMBL/GenBank/DDBJ whole genome shotgun (WGS) entry which is preliminary data.</text>
</comment>